<dbReference type="PANTHER" id="PTHR45706">
    <property type="entry name" value="TYROSINE-PROTEIN PHOSPHATASE"/>
    <property type="match status" value="1"/>
</dbReference>
<dbReference type="InterPro" id="IPR001478">
    <property type="entry name" value="PDZ"/>
</dbReference>
<feature type="region of interest" description="Disordered" evidence="1">
    <location>
        <begin position="41"/>
        <end position="66"/>
    </location>
</feature>
<evidence type="ECO:0000259" key="2">
    <source>
        <dbReference type="PROSITE" id="PS50106"/>
    </source>
</evidence>
<dbReference type="SUPFAM" id="SSF50156">
    <property type="entry name" value="PDZ domain-like"/>
    <property type="match status" value="1"/>
</dbReference>
<dbReference type="GO" id="GO:0005737">
    <property type="term" value="C:cytoplasm"/>
    <property type="evidence" value="ECO:0007669"/>
    <property type="project" value="TreeGrafter"/>
</dbReference>
<evidence type="ECO:0000313" key="4">
    <source>
        <dbReference type="Proteomes" id="UP000437017"/>
    </source>
</evidence>
<dbReference type="Proteomes" id="UP000437017">
    <property type="component" value="Unassembled WGS sequence"/>
</dbReference>
<proteinExistence type="predicted"/>
<evidence type="ECO:0000313" key="3">
    <source>
        <dbReference type="EMBL" id="KAB0336354.1"/>
    </source>
</evidence>
<dbReference type="PANTHER" id="PTHR45706:SF5">
    <property type="entry name" value="TYROSINE-PROTEIN PHOSPHATASE NON-RECEPTOR TYPE 3"/>
    <property type="match status" value="1"/>
</dbReference>
<feature type="non-terminal residue" evidence="3">
    <location>
        <position position="170"/>
    </location>
</feature>
<dbReference type="AlphaFoldDB" id="A0A643ATD7"/>
<name>A0A643ATD7_BALPH</name>
<protein>
    <recommendedName>
        <fullName evidence="2">PDZ domain-containing protein</fullName>
    </recommendedName>
</protein>
<keyword evidence="4" id="KW-1185">Reference proteome</keyword>
<sequence length="170" mass="18730">MNSVLAFVSDGYRIYGSEASASEGKHPFVCRSISENNPAQSYLTQKSSSSVSPSSNAPGSCSPDGVDQQFLEDFHRVTKGSSSEDSSQYYCDKNDGDGYLVLIRITPDEDGKFGFNLKADTCIPKLNEGDQIVLINGRDISEHTHDQVVMFIKASRESHTRELALVIRRK</sequence>
<dbReference type="OrthoDB" id="5854685at2759"/>
<dbReference type="InterPro" id="IPR036034">
    <property type="entry name" value="PDZ_sf"/>
</dbReference>
<dbReference type="PROSITE" id="PS50106">
    <property type="entry name" value="PDZ"/>
    <property type="match status" value="1"/>
</dbReference>
<reference evidence="3 4" key="1">
    <citation type="journal article" date="2019" name="PLoS ONE">
        <title>Genomic analyses reveal an absence of contemporary introgressive admixture between fin whales and blue whales, despite known hybrids.</title>
        <authorList>
            <person name="Westbury M.V."/>
            <person name="Petersen B."/>
            <person name="Lorenzen E.D."/>
        </authorList>
    </citation>
    <scope>NUCLEOTIDE SEQUENCE [LARGE SCALE GENOMIC DNA]</scope>
    <source>
        <strain evidence="3">FinWhale-01</strain>
    </source>
</reference>
<dbReference type="Gene3D" id="2.30.42.10">
    <property type="match status" value="1"/>
</dbReference>
<dbReference type="GO" id="GO:0009898">
    <property type="term" value="C:cytoplasmic side of plasma membrane"/>
    <property type="evidence" value="ECO:0007669"/>
    <property type="project" value="TreeGrafter"/>
</dbReference>
<dbReference type="GO" id="GO:0004725">
    <property type="term" value="F:protein tyrosine phosphatase activity"/>
    <property type="evidence" value="ECO:0007669"/>
    <property type="project" value="TreeGrafter"/>
</dbReference>
<evidence type="ECO:0000256" key="1">
    <source>
        <dbReference type="SAM" id="MobiDB-lite"/>
    </source>
</evidence>
<dbReference type="Pfam" id="PF00595">
    <property type="entry name" value="PDZ"/>
    <property type="match status" value="1"/>
</dbReference>
<dbReference type="EMBL" id="SGJD01062208">
    <property type="protein sequence ID" value="KAB0336354.1"/>
    <property type="molecule type" value="Genomic_DNA"/>
</dbReference>
<gene>
    <name evidence="3" type="ORF">E2I00_000831</name>
</gene>
<feature type="compositionally biased region" description="Low complexity" evidence="1">
    <location>
        <begin position="47"/>
        <end position="63"/>
    </location>
</feature>
<feature type="domain" description="PDZ" evidence="2">
    <location>
        <begin position="119"/>
        <end position="155"/>
    </location>
</feature>
<organism evidence="3 4">
    <name type="scientific">Balaenoptera physalus</name>
    <name type="common">Fin whale</name>
    <name type="synonym">Balaena physalus</name>
    <dbReference type="NCBI Taxonomy" id="9770"/>
    <lineage>
        <taxon>Eukaryota</taxon>
        <taxon>Metazoa</taxon>
        <taxon>Chordata</taxon>
        <taxon>Craniata</taxon>
        <taxon>Vertebrata</taxon>
        <taxon>Euteleostomi</taxon>
        <taxon>Mammalia</taxon>
        <taxon>Eutheria</taxon>
        <taxon>Laurasiatheria</taxon>
        <taxon>Artiodactyla</taxon>
        <taxon>Whippomorpha</taxon>
        <taxon>Cetacea</taxon>
        <taxon>Mysticeti</taxon>
        <taxon>Balaenopteridae</taxon>
        <taxon>Balaenoptera</taxon>
    </lineage>
</organism>
<comment type="caution">
    <text evidence="3">The sequence shown here is derived from an EMBL/GenBank/DDBJ whole genome shotgun (WGS) entry which is preliminary data.</text>
</comment>
<accession>A0A643ATD7</accession>